<name>A0A7V5PRE1_CALAY</name>
<evidence type="ECO:0000256" key="8">
    <source>
        <dbReference type="ARBA" id="ARBA00023136"/>
    </source>
</evidence>
<proteinExistence type="inferred from homology"/>
<dbReference type="EMBL" id="DROD01000738">
    <property type="protein sequence ID" value="HHJ53853.1"/>
    <property type="molecule type" value="Genomic_DNA"/>
</dbReference>
<keyword evidence="7" id="KW-1278">Translocase</keyword>
<reference evidence="10" key="1">
    <citation type="journal article" date="2020" name="mSystems">
        <title>Genome- and Community-Level Interaction Insights into Carbon Utilization and Element Cycling Functions of Hydrothermarchaeota in Hydrothermal Sediment.</title>
        <authorList>
            <person name="Zhou Z."/>
            <person name="Liu Y."/>
            <person name="Xu W."/>
            <person name="Pan J."/>
            <person name="Luo Z.H."/>
            <person name="Li M."/>
        </authorList>
    </citation>
    <scope>NUCLEOTIDE SEQUENCE [LARGE SCALE GENOMIC DNA]</scope>
    <source>
        <strain evidence="10">HyVt-527</strain>
    </source>
</reference>
<dbReference type="Proteomes" id="UP000886124">
    <property type="component" value="Unassembled WGS sequence"/>
</dbReference>
<evidence type="ECO:0000256" key="1">
    <source>
        <dbReference type="ARBA" id="ARBA00004236"/>
    </source>
</evidence>
<evidence type="ECO:0000313" key="10">
    <source>
        <dbReference type="EMBL" id="HHJ53853.1"/>
    </source>
</evidence>
<sequence>MKNDHQPTNGHYAIKCVNLHFTYPDGAQALRGVNLFVKENERVGIIGPNGAGKSTLLTLLNGVRRGRGEVEIFGNPVNGRNGVTVKRLLGLVFQNPDDQLFCPTVFEDVAFGPLNLGLDREEIEERVSDALEQVGLSGYEQRTALNMSYGERKLLSLATVISMQPKILAIDEPTGNLDPFHRRKIIRWINGCSGTFVITSHDLDMVWDTCDRVVILNEGKITADGSKQEILTNEKLLTDNQMELPLKFQD</sequence>
<dbReference type="GO" id="GO:0005524">
    <property type="term" value="F:ATP binding"/>
    <property type="evidence" value="ECO:0007669"/>
    <property type="project" value="UniProtKB-KW"/>
</dbReference>
<dbReference type="SMART" id="SM00382">
    <property type="entry name" value="AAA"/>
    <property type="match status" value="1"/>
</dbReference>
<dbReference type="InterPro" id="IPR027417">
    <property type="entry name" value="P-loop_NTPase"/>
</dbReference>
<keyword evidence="4" id="KW-1003">Cell membrane</keyword>
<protein>
    <submittedName>
        <fullName evidence="10">ABC transporter ATP-binding protein</fullName>
    </submittedName>
</protein>
<feature type="domain" description="ABC transporter" evidence="9">
    <location>
        <begin position="14"/>
        <end position="243"/>
    </location>
</feature>
<dbReference type="InterPro" id="IPR003593">
    <property type="entry name" value="AAA+_ATPase"/>
</dbReference>
<dbReference type="GO" id="GO:0043190">
    <property type="term" value="C:ATP-binding cassette (ABC) transporter complex"/>
    <property type="evidence" value="ECO:0007669"/>
    <property type="project" value="TreeGrafter"/>
</dbReference>
<gene>
    <name evidence="10" type="ORF">ENJ89_11705</name>
</gene>
<dbReference type="InterPro" id="IPR050095">
    <property type="entry name" value="ECF_ABC_transporter_ATP-bd"/>
</dbReference>
<comment type="subcellular location">
    <subcellularLocation>
        <location evidence="1">Cell membrane</location>
    </subcellularLocation>
</comment>
<evidence type="ECO:0000256" key="7">
    <source>
        <dbReference type="ARBA" id="ARBA00022967"/>
    </source>
</evidence>
<organism evidence="10">
    <name type="scientific">Caldithrix abyssi</name>
    <dbReference type="NCBI Taxonomy" id="187145"/>
    <lineage>
        <taxon>Bacteria</taxon>
        <taxon>Pseudomonadati</taxon>
        <taxon>Calditrichota</taxon>
        <taxon>Calditrichia</taxon>
        <taxon>Calditrichales</taxon>
        <taxon>Calditrichaceae</taxon>
        <taxon>Caldithrix</taxon>
    </lineage>
</organism>
<dbReference type="InterPro" id="IPR017871">
    <property type="entry name" value="ABC_transporter-like_CS"/>
</dbReference>
<dbReference type="FunFam" id="3.40.50.300:FF:000224">
    <property type="entry name" value="Energy-coupling factor transporter ATP-binding protein EcfA"/>
    <property type="match status" value="1"/>
</dbReference>
<accession>A0A7V5PRE1</accession>
<evidence type="ECO:0000259" key="9">
    <source>
        <dbReference type="PROSITE" id="PS50893"/>
    </source>
</evidence>
<evidence type="ECO:0000256" key="6">
    <source>
        <dbReference type="ARBA" id="ARBA00022840"/>
    </source>
</evidence>
<dbReference type="GO" id="GO:0016887">
    <property type="term" value="F:ATP hydrolysis activity"/>
    <property type="evidence" value="ECO:0007669"/>
    <property type="project" value="InterPro"/>
</dbReference>
<comment type="similarity">
    <text evidence="2">Belongs to the ABC transporter superfamily.</text>
</comment>
<keyword evidence="3" id="KW-0813">Transport</keyword>
<evidence type="ECO:0000256" key="3">
    <source>
        <dbReference type="ARBA" id="ARBA00022448"/>
    </source>
</evidence>
<dbReference type="InterPro" id="IPR003439">
    <property type="entry name" value="ABC_transporter-like_ATP-bd"/>
</dbReference>
<dbReference type="Pfam" id="PF00005">
    <property type="entry name" value="ABC_tran"/>
    <property type="match status" value="1"/>
</dbReference>
<dbReference type="GO" id="GO:0042626">
    <property type="term" value="F:ATPase-coupled transmembrane transporter activity"/>
    <property type="evidence" value="ECO:0007669"/>
    <property type="project" value="TreeGrafter"/>
</dbReference>
<dbReference type="PROSITE" id="PS00211">
    <property type="entry name" value="ABC_TRANSPORTER_1"/>
    <property type="match status" value="1"/>
</dbReference>
<dbReference type="InterPro" id="IPR015856">
    <property type="entry name" value="ABC_transpr_CbiO/EcfA_su"/>
</dbReference>
<evidence type="ECO:0000256" key="2">
    <source>
        <dbReference type="ARBA" id="ARBA00005417"/>
    </source>
</evidence>
<keyword evidence="6 10" id="KW-0067">ATP-binding</keyword>
<keyword evidence="5" id="KW-0547">Nucleotide-binding</keyword>
<dbReference type="SUPFAM" id="SSF52540">
    <property type="entry name" value="P-loop containing nucleoside triphosphate hydrolases"/>
    <property type="match status" value="1"/>
</dbReference>
<dbReference type="PROSITE" id="PS50893">
    <property type="entry name" value="ABC_TRANSPORTER_2"/>
    <property type="match status" value="1"/>
</dbReference>
<dbReference type="Gene3D" id="3.40.50.300">
    <property type="entry name" value="P-loop containing nucleotide triphosphate hydrolases"/>
    <property type="match status" value="1"/>
</dbReference>
<keyword evidence="8" id="KW-0472">Membrane</keyword>
<evidence type="ECO:0000256" key="4">
    <source>
        <dbReference type="ARBA" id="ARBA00022475"/>
    </source>
</evidence>
<evidence type="ECO:0000256" key="5">
    <source>
        <dbReference type="ARBA" id="ARBA00022741"/>
    </source>
</evidence>
<dbReference type="AlphaFoldDB" id="A0A7V5PRE1"/>
<dbReference type="CDD" id="cd03225">
    <property type="entry name" value="ABC_cobalt_CbiO_domain1"/>
    <property type="match status" value="1"/>
</dbReference>
<dbReference type="PANTHER" id="PTHR43553:SF24">
    <property type="entry name" value="ENERGY-COUPLING FACTOR TRANSPORTER ATP-BINDING PROTEIN ECFA1"/>
    <property type="match status" value="1"/>
</dbReference>
<comment type="caution">
    <text evidence="10">The sequence shown here is derived from an EMBL/GenBank/DDBJ whole genome shotgun (WGS) entry which is preliminary data.</text>
</comment>
<dbReference type="PANTHER" id="PTHR43553">
    <property type="entry name" value="HEAVY METAL TRANSPORTER"/>
    <property type="match status" value="1"/>
</dbReference>